<evidence type="ECO:0000313" key="1">
    <source>
        <dbReference type="EMBL" id="MPM76640.1"/>
    </source>
</evidence>
<gene>
    <name evidence="1" type="ORF">SDC9_123639</name>
</gene>
<dbReference type="EMBL" id="VSSQ01027405">
    <property type="protein sequence ID" value="MPM76640.1"/>
    <property type="molecule type" value="Genomic_DNA"/>
</dbReference>
<proteinExistence type="predicted"/>
<comment type="caution">
    <text evidence="1">The sequence shown here is derived from an EMBL/GenBank/DDBJ whole genome shotgun (WGS) entry which is preliminary data.</text>
</comment>
<reference evidence="1" key="1">
    <citation type="submission" date="2019-08" db="EMBL/GenBank/DDBJ databases">
        <authorList>
            <person name="Kucharzyk K."/>
            <person name="Murdoch R.W."/>
            <person name="Higgins S."/>
            <person name="Loffler F."/>
        </authorList>
    </citation>
    <scope>NUCLEOTIDE SEQUENCE</scope>
</reference>
<organism evidence="1">
    <name type="scientific">bioreactor metagenome</name>
    <dbReference type="NCBI Taxonomy" id="1076179"/>
    <lineage>
        <taxon>unclassified sequences</taxon>
        <taxon>metagenomes</taxon>
        <taxon>ecological metagenomes</taxon>
    </lineage>
</organism>
<sequence>MNFIDRDRCIKLVGFFARLALHYFFRQTTDKRRGFRTHLRFEGVRVRFDSQLTVGIDHLIFIQLAMLRAGDKQLPDTAFFAQAHRVATAIPVVELPNH</sequence>
<name>A0A645CI84_9ZZZZ</name>
<accession>A0A645CI84</accession>
<dbReference type="AlphaFoldDB" id="A0A645CI84"/>
<protein>
    <submittedName>
        <fullName evidence="1">Uncharacterized protein</fullName>
    </submittedName>
</protein>